<dbReference type="EMBL" id="BNJG01000002">
    <property type="protein sequence ID" value="GHO57804.1"/>
    <property type="molecule type" value="Genomic_DNA"/>
</dbReference>
<evidence type="ECO:0000256" key="3">
    <source>
        <dbReference type="ARBA" id="ARBA00012953"/>
    </source>
</evidence>
<evidence type="ECO:0000313" key="9">
    <source>
        <dbReference type="Proteomes" id="UP000654345"/>
    </source>
</evidence>
<dbReference type="PANTHER" id="PTHR37311:SF1">
    <property type="entry name" value="2-PHOSPHOSULFOLACTATE PHOSPHATASE-RELATED"/>
    <property type="match status" value="1"/>
</dbReference>
<evidence type="ECO:0000256" key="6">
    <source>
        <dbReference type="ARBA" id="ARBA00022842"/>
    </source>
</evidence>
<organism evidence="8 9">
    <name type="scientific">Ktedonobacter robiniae</name>
    <dbReference type="NCBI Taxonomy" id="2778365"/>
    <lineage>
        <taxon>Bacteria</taxon>
        <taxon>Bacillati</taxon>
        <taxon>Chloroflexota</taxon>
        <taxon>Ktedonobacteria</taxon>
        <taxon>Ktedonobacterales</taxon>
        <taxon>Ktedonobacteraceae</taxon>
        <taxon>Ktedonobacter</taxon>
    </lineage>
</organism>
<evidence type="ECO:0000256" key="1">
    <source>
        <dbReference type="ARBA" id="ARBA00001946"/>
    </source>
</evidence>
<keyword evidence="6" id="KW-0460">Magnesium</keyword>
<sequence>MATTQSHRHSQHPYRCRLDWGWRGVHQATDRKNVVVIVDTLTFSTTAVTAVHQGGIIYPCTSQEDAVVLAQEVGGEPAVLREEVPAKGRFSLSPGSFLALEPGSKIVLASPNGATCCGYGKQDPCLLVGSLVNARAVAAALSELLDRDPNLSVTVIACGERWGVPSEDGPLRVAVEDYLGAGAILSYLDYSKSPEARVCQGGFAQAVGDLETLLWDCATGRALREGGFGEDIEHAAHLNVYETVPFLQKNHLEPFAFLQED</sequence>
<dbReference type="Proteomes" id="UP000654345">
    <property type="component" value="Unassembled WGS sequence"/>
</dbReference>
<dbReference type="Gene3D" id="3.90.1560.10">
    <property type="entry name" value="ComB-like"/>
    <property type="match status" value="1"/>
</dbReference>
<name>A0ABQ3UYS0_9CHLR</name>
<dbReference type="RefSeq" id="WP_201374106.1">
    <property type="nucleotide sequence ID" value="NZ_BNJG01000002.1"/>
</dbReference>
<keyword evidence="9" id="KW-1185">Reference proteome</keyword>
<protein>
    <recommendedName>
        <fullName evidence="4">Probable 2-phosphosulfolactate phosphatase</fullName>
        <ecNumber evidence="3">3.1.3.71</ecNumber>
    </recommendedName>
</protein>
<evidence type="ECO:0000256" key="2">
    <source>
        <dbReference type="ARBA" id="ARBA00009997"/>
    </source>
</evidence>
<comment type="similarity">
    <text evidence="2">Belongs to the ComB family.</text>
</comment>
<dbReference type="EC" id="3.1.3.71" evidence="3"/>
<comment type="catalytic activity">
    <reaction evidence="7">
        <text>(2R)-O-phospho-3-sulfolactate + H2O = (2R)-3-sulfolactate + phosphate</text>
        <dbReference type="Rhea" id="RHEA:23416"/>
        <dbReference type="ChEBI" id="CHEBI:15377"/>
        <dbReference type="ChEBI" id="CHEBI:15597"/>
        <dbReference type="ChEBI" id="CHEBI:43474"/>
        <dbReference type="ChEBI" id="CHEBI:58738"/>
        <dbReference type="EC" id="3.1.3.71"/>
    </reaction>
</comment>
<proteinExistence type="inferred from homology"/>
<accession>A0ABQ3UYS0</accession>
<dbReference type="SUPFAM" id="SSF142823">
    <property type="entry name" value="ComB-like"/>
    <property type="match status" value="1"/>
</dbReference>
<evidence type="ECO:0000313" key="8">
    <source>
        <dbReference type="EMBL" id="GHO57804.1"/>
    </source>
</evidence>
<reference evidence="8 9" key="1">
    <citation type="journal article" date="2021" name="Int. J. Syst. Evol. Microbiol.">
        <title>Reticulibacter mediterranei gen. nov., sp. nov., within the new family Reticulibacteraceae fam. nov., and Ktedonospora formicarum gen. nov., sp. nov., Ktedonobacter robiniae sp. nov., Dictyobacter formicarum sp. nov. and Dictyobacter arantiisoli sp. nov., belonging to the class Ktedonobacteria.</title>
        <authorList>
            <person name="Yabe S."/>
            <person name="Zheng Y."/>
            <person name="Wang C.M."/>
            <person name="Sakai Y."/>
            <person name="Abe K."/>
            <person name="Yokota A."/>
            <person name="Donadio S."/>
            <person name="Cavaletti L."/>
            <person name="Monciardini P."/>
        </authorList>
    </citation>
    <scope>NUCLEOTIDE SEQUENCE [LARGE SCALE GENOMIC DNA]</scope>
    <source>
        <strain evidence="8 9">SOSP1-30</strain>
    </source>
</reference>
<evidence type="ECO:0000256" key="4">
    <source>
        <dbReference type="ARBA" id="ARBA00021948"/>
    </source>
</evidence>
<gene>
    <name evidence="8" type="ORF">KSB_62790</name>
</gene>
<dbReference type="InterPro" id="IPR005238">
    <property type="entry name" value="ComB-like"/>
</dbReference>
<dbReference type="Pfam" id="PF04029">
    <property type="entry name" value="2-ph_phosp"/>
    <property type="match status" value="1"/>
</dbReference>
<keyword evidence="5" id="KW-0378">Hydrolase</keyword>
<dbReference type="InterPro" id="IPR036702">
    <property type="entry name" value="ComB-like_sf"/>
</dbReference>
<evidence type="ECO:0000256" key="5">
    <source>
        <dbReference type="ARBA" id="ARBA00022801"/>
    </source>
</evidence>
<comment type="cofactor">
    <cofactor evidence="1">
        <name>Mg(2+)</name>
        <dbReference type="ChEBI" id="CHEBI:18420"/>
    </cofactor>
</comment>
<evidence type="ECO:0000256" key="7">
    <source>
        <dbReference type="ARBA" id="ARBA00033711"/>
    </source>
</evidence>
<comment type="caution">
    <text evidence="8">The sequence shown here is derived from an EMBL/GenBank/DDBJ whole genome shotgun (WGS) entry which is preliminary data.</text>
</comment>
<dbReference type="PANTHER" id="PTHR37311">
    <property type="entry name" value="2-PHOSPHOSULFOLACTATE PHOSPHATASE-RELATED"/>
    <property type="match status" value="1"/>
</dbReference>